<organism evidence="1 2">
    <name type="scientific">Gemella haemolysans</name>
    <dbReference type="NCBI Taxonomy" id="1379"/>
    <lineage>
        <taxon>Bacteria</taxon>
        <taxon>Bacillati</taxon>
        <taxon>Bacillota</taxon>
        <taxon>Bacilli</taxon>
        <taxon>Bacillales</taxon>
        <taxon>Gemellaceae</taxon>
        <taxon>Gemella</taxon>
    </lineage>
</organism>
<protein>
    <submittedName>
        <fullName evidence="1">Uncharacterized protein</fullName>
    </submittedName>
</protein>
<name>A0A133ZUD9_9BACL</name>
<dbReference type="AlphaFoldDB" id="A0A133ZUD9"/>
<dbReference type="Proteomes" id="UP000070355">
    <property type="component" value="Unassembled WGS sequence"/>
</dbReference>
<gene>
    <name evidence="1" type="ORF">HMPREF3186_01284</name>
</gene>
<sequence length="128" mass="15161">MEKYNYNERLIEKLNITSFIEKYNFDNELYNTAIFCALSSIDSHRLEGDSIESKSLLLGDYFSFEYYSLLIGSLDKLTILTETMQNGYLQLIAREISENEFFLSVIKTWFNFYNVEFQESDIKMVTFV</sequence>
<reference evidence="2" key="1">
    <citation type="submission" date="2016-01" db="EMBL/GenBank/DDBJ databases">
        <authorList>
            <person name="Mitreva M."/>
            <person name="Pepin K.H."/>
            <person name="Mihindukulasuriya K.A."/>
            <person name="Fulton R."/>
            <person name="Fronick C."/>
            <person name="O'Laughlin M."/>
            <person name="Miner T."/>
            <person name="Herter B."/>
            <person name="Rosa B.A."/>
            <person name="Cordes M."/>
            <person name="Tomlinson C."/>
            <person name="Wollam A."/>
            <person name="Palsikar V.B."/>
            <person name="Mardis E.R."/>
            <person name="Wilson R.K."/>
        </authorList>
    </citation>
    <scope>NUCLEOTIDE SEQUENCE [LARGE SCALE GENOMIC DNA]</scope>
    <source>
        <strain evidence="2">DNF01167</strain>
    </source>
</reference>
<evidence type="ECO:0000313" key="1">
    <source>
        <dbReference type="EMBL" id="KXB59059.1"/>
    </source>
</evidence>
<dbReference type="EMBL" id="LSDC01000081">
    <property type="protein sequence ID" value="KXB59059.1"/>
    <property type="molecule type" value="Genomic_DNA"/>
</dbReference>
<evidence type="ECO:0000313" key="2">
    <source>
        <dbReference type="Proteomes" id="UP000070355"/>
    </source>
</evidence>
<dbReference type="OrthoDB" id="2991634at2"/>
<comment type="caution">
    <text evidence="1">The sequence shown here is derived from an EMBL/GenBank/DDBJ whole genome shotgun (WGS) entry which is preliminary data.</text>
</comment>
<dbReference type="PATRIC" id="fig|1379.3.peg.1264"/>
<dbReference type="STRING" id="1379.HMPREF3186_01284"/>
<dbReference type="RefSeq" id="WP_060914401.1">
    <property type="nucleotide sequence ID" value="NZ_KQ959970.1"/>
</dbReference>
<proteinExistence type="predicted"/>
<accession>A0A133ZUD9</accession>